<dbReference type="Proteomes" id="UP000030853">
    <property type="component" value="Unassembled WGS sequence"/>
</dbReference>
<reference evidence="1 2" key="1">
    <citation type="submission" date="2014-11" db="EMBL/GenBank/DDBJ databases">
        <title>Genome sequencing of Pantoea rodasii ND03.</title>
        <authorList>
            <person name="Muhamad Yunos N.Y."/>
            <person name="Chan K.-G."/>
        </authorList>
    </citation>
    <scope>NUCLEOTIDE SEQUENCE [LARGE SCALE GENOMIC DNA]</scope>
    <source>
        <strain evidence="1 2">ND03</strain>
    </source>
</reference>
<dbReference type="GO" id="GO:0001561">
    <property type="term" value="P:fatty acid alpha-oxidation"/>
    <property type="evidence" value="ECO:0007669"/>
    <property type="project" value="InterPro"/>
</dbReference>
<protein>
    <submittedName>
        <fullName evidence="1">Phytanoyl-CoA dioxygenase</fullName>
    </submittedName>
</protein>
<comment type="caution">
    <text evidence="1">The sequence shown here is derived from an EMBL/GenBank/DDBJ whole genome shotgun (WGS) entry which is preliminary data.</text>
</comment>
<dbReference type="RefSeq" id="WP_039332915.1">
    <property type="nucleotide sequence ID" value="NZ_JTJJ01000057.1"/>
</dbReference>
<organism evidence="1 2">
    <name type="scientific">Pantoea rodasii</name>
    <dbReference type="NCBI Taxonomy" id="1076549"/>
    <lineage>
        <taxon>Bacteria</taxon>
        <taxon>Pseudomonadati</taxon>
        <taxon>Pseudomonadota</taxon>
        <taxon>Gammaproteobacteria</taxon>
        <taxon>Enterobacterales</taxon>
        <taxon>Erwiniaceae</taxon>
        <taxon>Pantoea</taxon>
    </lineage>
</organism>
<dbReference type="EMBL" id="JTJJ01000057">
    <property type="protein sequence ID" value="KHJ67110.1"/>
    <property type="molecule type" value="Genomic_DNA"/>
</dbReference>
<dbReference type="SUPFAM" id="SSF51197">
    <property type="entry name" value="Clavaminate synthase-like"/>
    <property type="match status" value="1"/>
</dbReference>
<dbReference type="InterPro" id="IPR047128">
    <property type="entry name" value="PhyH"/>
</dbReference>
<dbReference type="PANTHER" id="PTHR21308:SF8">
    <property type="entry name" value="PHYTANOYL-COA DIOXYGENASE FAMILY PROTEIN (AFU_ORTHOLOGUE AFUA_2G09620)"/>
    <property type="match status" value="1"/>
</dbReference>
<keyword evidence="1" id="KW-0223">Dioxygenase</keyword>
<evidence type="ECO:0000313" key="1">
    <source>
        <dbReference type="EMBL" id="KHJ67110.1"/>
    </source>
</evidence>
<gene>
    <name evidence="1" type="ORF">QU24_15895</name>
</gene>
<dbReference type="PANTHER" id="PTHR21308">
    <property type="entry name" value="PHYTANOYL-COA ALPHA-HYDROXYLASE"/>
    <property type="match status" value="1"/>
</dbReference>
<keyword evidence="1" id="KW-0560">Oxidoreductase</keyword>
<accession>A0A0B1R7N9</accession>
<evidence type="ECO:0000313" key="2">
    <source>
        <dbReference type="Proteomes" id="UP000030853"/>
    </source>
</evidence>
<dbReference type="Pfam" id="PF05721">
    <property type="entry name" value="PhyH"/>
    <property type="match status" value="1"/>
</dbReference>
<dbReference type="Gene3D" id="2.60.120.620">
    <property type="entry name" value="q2cbj1_9rhob like domain"/>
    <property type="match status" value="1"/>
</dbReference>
<proteinExistence type="predicted"/>
<sequence>MTSHYFVNEDQANLDDLRIFCAQKVDGADYPLATEIVSEVLIYDRDVLDDAALTDKKAVLSELHKALSYGPGVLVVRGLYADTHCVDRASQAFEAIMHEEAKSKVQADHFSKAGNNGRIWNALQKLAEVNPQVFIDYYANPTLGLICQAWLGPAWSMTSQVNQVRPGGEAQQAHRDYHLGFQQSAFAAEFPIPVQILSQYLTLQGAVAHSDMPLASGPTRLLPWSHQYEMGYIAYRRPEFAQYFADNFVQLPLQKGDGLFFNPALFHAAGNNTTQDHIRTANLLQVSSAFGVPMEEVNHEQILKWVYPILSRSALSEVELEAAIAVAARGYSFPTNLDTDPPVGGLVPKTQQQLVKEALRSNWSEAEFNSALDAHTERRKA</sequence>
<name>A0A0B1R7N9_9GAMM</name>
<dbReference type="InterPro" id="IPR008775">
    <property type="entry name" value="Phytyl_CoA_dOase-like"/>
</dbReference>
<dbReference type="AlphaFoldDB" id="A0A0B1R7N9"/>
<dbReference type="GO" id="GO:0048244">
    <property type="term" value="F:phytanoyl-CoA dioxygenase activity"/>
    <property type="evidence" value="ECO:0007669"/>
    <property type="project" value="InterPro"/>
</dbReference>